<dbReference type="GO" id="GO:0016558">
    <property type="term" value="P:protein import into peroxisome matrix"/>
    <property type="evidence" value="ECO:0007669"/>
    <property type="project" value="TreeGrafter"/>
</dbReference>
<evidence type="ECO:0000313" key="4">
    <source>
        <dbReference type="Proteomes" id="UP000664940"/>
    </source>
</evidence>
<dbReference type="InterPro" id="IPR003960">
    <property type="entry name" value="ATPase_AAA_CS"/>
</dbReference>
<proteinExistence type="inferred from homology"/>
<accession>A0A834AN23</accession>
<dbReference type="AlphaFoldDB" id="A0A834AN23"/>
<feature type="domain" description="ATPase AAA-type core" evidence="2">
    <location>
        <begin position="2"/>
        <end position="96"/>
    </location>
</feature>
<dbReference type="GO" id="GO:0005778">
    <property type="term" value="C:peroxisomal membrane"/>
    <property type="evidence" value="ECO:0007669"/>
    <property type="project" value="TreeGrafter"/>
</dbReference>
<dbReference type="PANTHER" id="PTHR23077">
    <property type="entry name" value="AAA-FAMILY ATPASE"/>
    <property type="match status" value="1"/>
</dbReference>
<dbReference type="Gene3D" id="3.40.50.300">
    <property type="entry name" value="P-loop containing nucleotide triphosphate hydrolases"/>
    <property type="match status" value="1"/>
</dbReference>
<comment type="similarity">
    <text evidence="1">Belongs to the AAA ATPase family.</text>
</comment>
<gene>
    <name evidence="3" type="ORF">HJG60_014816</name>
</gene>
<dbReference type="EMBL" id="JABVXQ010000004">
    <property type="protein sequence ID" value="KAF6115455.1"/>
    <property type="molecule type" value="Genomic_DNA"/>
</dbReference>
<dbReference type="InterPro" id="IPR027417">
    <property type="entry name" value="P-loop_NTPase"/>
</dbReference>
<dbReference type="GO" id="GO:0005829">
    <property type="term" value="C:cytosol"/>
    <property type="evidence" value="ECO:0007669"/>
    <property type="project" value="TreeGrafter"/>
</dbReference>
<reference evidence="3 4" key="1">
    <citation type="journal article" date="2020" name="Nature">
        <title>Six reference-quality genomes reveal evolution of bat adaptations.</title>
        <authorList>
            <person name="Jebb D."/>
            <person name="Huang Z."/>
            <person name="Pippel M."/>
            <person name="Hughes G.M."/>
            <person name="Lavrichenko K."/>
            <person name="Devanna P."/>
            <person name="Winkler S."/>
            <person name="Jermiin L.S."/>
            <person name="Skirmuntt E.C."/>
            <person name="Katzourakis A."/>
            <person name="Burkitt-Gray L."/>
            <person name="Ray D.A."/>
            <person name="Sullivan K.A.M."/>
            <person name="Roscito J.G."/>
            <person name="Kirilenko B.M."/>
            <person name="Davalos L.M."/>
            <person name="Corthals A.P."/>
            <person name="Power M.L."/>
            <person name="Jones G."/>
            <person name="Ransome R.D."/>
            <person name="Dechmann D.K.N."/>
            <person name="Locatelli A.G."/>
            <person name="Puechmaille S.J."/>
            <person name="Fedrigo O."/>
            <person name="Jarvis E.D."/>
            <person name="Hiller M."/>
            <person name="Vernes S.C."/>
            <person name="Myers E.W."/>
            <person name="Teeling E.C."/>
        </authorList>
    </citation>
    <scope>NUCLEOTIDE SEQUENCE [LARGE SCALE GENOMIC DNA]</scope>
    <source>
        <strain evidence="3">Bat1K_MPI-CBG_1</strain>
    </source>
</reference>
<dbReference type="InterPro" id="IPR050168">
    <property type="entry name" value="AAA_ATPase_domain"/>
</dbReference>
<evidence type="ECO:0000256" key="1">
    <source>
        <dbReference type="RuleBase" id="RU003651"/>
    </source>
</evidence>
<evidence type="ECO:0000313" key="3">
    <source>
        <dbReference type="EMBL" id="KAF6115455.1"/>
    </source>
</evidence>
<dbReference type="PROSITE" id="PS00674">
    <property type="entry name" value="AAA"/>
    <property type="match status" value="1"/>
</dbReference>
<evidence type="ECO:0000259" key="2">
    <source>
        <dbReference type="Pfam" id="PF00004"/>
    </source>
</evidence>
<name>A0A834AN23_9CHIR</name>
<comment type="caution">
    <text evidence="3">The sequence shown here is derived from an EMBL/GenBank/DDBJ whole genome shotgun (WGS) entry which is preliminary data.</text>
</comment>
<dbReference type="Proteomes" id="UP000664940">
    <property type="component" value="Unassembled WGS sequence"/>
</dbReference>
<dbReference type="SUPFAM" id="SSF52540">
    <property type="entry name" value="P-loop containing nucleoside triphosphate hydrolases"/>
    <property type="match status" value="1"/>
</dbReference>
<dbReference type="GO" id="GO:0005524">
    <property type="term" value="F:ATP binding"/>
    <property type="evidence" value="ECO:0007669"/>
    <property type="project" value="UniProtKB-KW"/>
</dbReference>
<protein>
    <submittedName>
        <fullName evidence="3">Peroxisomal biogenesis factor 6</fullName>
    </submittedName>
</protein>
<sequence length="205" mass="22505">MYVGQSEENVREVFARARAAAPCIIFFDELDSLAPSRGRSGDSGGVMDRVVSQLLAELDGLHSTQDVFVIGATNRPDLLDPALLRPGRFDKLVFVGVSEDRASQLRVLSAITRKFKLESSVSLVNVLDHCPPQLTGADLYSLCSDAMTAALKRRVQDLEKGLEPGSSVLLLTMEDLLQAATRLQPSVSEQELLRYKRIQRKFAAS</sequence>
<keyword evidence="1" id="KW-0547">Nucleotide-binding</keyword>
<dbReference type="FunFam" id="1.10.8.60:FF:000039">
    <property type="entry name" value="peroxisome biogenesis factor 6"/>
    <property type="match status" value="1"/>
</dbReference>
<dbReference type="GO" id="GO:0016887">
    <property type="term" value="F:ATP hydrolysis activity"/>
    <property type="evidence" value="ECO:0007669"/>
    <property type="project" value="InterPro"/>
</dbReference>
<dbReference type="InterPro" id="IPR003959">
    <property type="entry name" value="ATPase_AAA_core"/>
</dbReference>
<keyword evidence="1" id="KW-0067">ATP-binding</keyword>
<organism evidence="3 4">
    <name type="scientific">Phyllostomus discolor</name>
    <name type="common">pale spear-nosed bat</name>
    <dbReference type="NCBI Taxonomy" id="89673"/>
    <lineage>
        <taxon>Eukaryota</taxon>
        <taxon>Metazoa</taxon>
        <taxon>Chordata</taxon>
        <taxon>Craniata</taxon>
        <taxon>Vertebrata</taxon>
        <taxon>Euteleostomi</taxon>
        <taxon>Mammalia</taxon>
        <taxon>Eutheria</taxon>
        <taxon>Laurasiatheria</taxon>
        <taxon>Chiroptera</taxon>
        <taxon>Yangochiroptera</taxon>
        <taxon>Phyllostomidae</taxon>
        <taxon>Phyllostominae</taxon>
        <taxon>Phyllostomus</taxon>
    </lineage>
</organism>
<dbReference type="Gene3D" id="1.10.8.60">
    <property type="match status" value="1"/>
</dbReference>
<dbReference type="PANTHER" id="PTHR23077:SF9">
    <property type="entry name" value="PEROXISOMAL ATPASE PEX6"/>
    <property type="match status" value="1"/>
</dbReference>
<dbReference type="Pfam" id="PF00004">
    <property type="entry name" value="AAA"/>
    <property type="match status" value="1"/>
</dbReference>